<name>A0A8X6P1I0_NEPPI</name>
<proteinExistence type="predicted"/>
<gene>
    <name evidence="1" type="ORF">NPIL_357711</name>
</gene>
<dbReference type="Proteomes" id="UP000887013">
    <property type="component" value="Unassembled WGS sequence"/>
</dbReference>
<sequence>MNTEVVHEAVSIADMVAIIKTSNTVDQCLKADGRIAE</sequence>
<evidence type="ECO:0000313" key="1">
    <source>
        <dbReference type="EMBL" id="GFT42369.1"/>
    </source>
</evidence>
<accession>A0A8X6P1I0</accession>
<reference evidence="1" key="1">
    <citation type="submission" date="2020-08" db="EMBL/GenBank/DDBJ databases">
        <title>Multicomponent nature underlies the extraordinary mechanical properties of spider dragline silk.</title>
        <authorList>
            <person name="Kono N."/>
            <person name="Nakamura H."/>
            <person name="Mori M."/>
            <person name="Yoshida Y."/>
            <person name="Ohtoshi R."/>
            <person name="Malay A.D."/>
            <person name="Moran D.A.P."/>
            <person name="Tomita M."/>
            <person name="Numata K."/>
            <person name="Arakawa K."/>
        </authorList>
    </citation>
    <scope>NUCLEOTIDE SEQUENCE</scope>
</reference>
<keyword evidence="2" id="KW-1185">Reference proteome</keyword>
<protein>
    <submittedName>
        <fullName evidence="1">Uncharacterized protein</fullName>
    </submittedName>
</protein>
<organism evidence="1 2">
    <name type="scientific">Nephila pilipes</name>
    <name type="common">Giant wood spider</name>
    <name type="synonym">Nephila maculata</name>
    <dbReference type="NCBI Taxonomy" id="299642"/>
    <lineage>
        <taxon>Eukaryota</taxon>
        <taxon>Metazoa</taxon>
        <taxon>Ecdysozoa</taxon>
        <taxon>Arthropoda</taxon>
        <taxon>Chelicerata</taxon>
        <taxon>Arachnida</taxon>
        <taxon>Araneae</taxon>
        <taxon>Araneomorphae</taxon>
        <taxon>Entelegynae</taxon>
        <taxon>Araneoidea</taxon>
        <taxon>Nephilidae</taxon>
        <taxon>Nephila</taxon>
    </lineage>
</organism>
<dbReference type="AlphaFoldDB" id="A0A8X6P1I0"/>
<comment type="caution">
    <text evidence="1">The sequence shown here is derived from an EMBL/GenBank/DDBJ whole genome shotgun (WGS) entry which is preliminary data.</text>
</comment>
<dbReference type="EMBL" id="BMAW01015166">
    <property type="protein sequence ID" value="GFT42369.1"/>
    <property type="molecule type" value="Genomic_DNA"/>
</dbReference>
<feature type="non-terminal residue" evidence="1">
    <location>
        <position position="37"/>
    </location>
</feature>
<evidence type="ECO:0000313" key="2">
    <source>
        <dbReference type="Proteomes" id="UP000887013"/>
    </source>
</evidence>